<dbReference type="GO" id="GO:0016984">
    <property type="term" value="F:ribulose-bisphosphate carboxylase activity"/>
    <property type="evidence" value="ECO:0007669"/>
    <property type="project" value="InterPro"/>
</dbReference>
<keyword evidence="3" id="KW-1185">Reference proteome</keyword>
<dbReference type="EMBL" id="JABFAC010250493">
    <property type="protein sequence ID" value="MBA0638404.1"/>
    <property type="molecule type" value="Genomic_DNA"/>
</dbReference>
<gene>
    <name evidence="2" type="ORF">Godav_022051</name>
</gene>
<proteinExistence type="predicted"/>
<evidence type="ECO:0000313" key="2">
    <source>
        <dbReference type="EMBL" id="MBA0638404.1"/>
    </source>
</evidence>
<dbReference type="Gene3D" id="3.20.20.110">
    <property type="entry name" value="Ribulose bisphosphate carboxylase, large subunit, C-terminal domain"/>
    <property type="match status" value="1"/>
</dbReference>
<dbReference type="Pfam" id="PF00016">
    <property type="entry name" value="RuBisCO_large"/>
    <property type="match status" value="1"/>
</dbReference>
<dbReference type="SUPFAM" id="SSF51649">
    <property type="entry name" value="RuBisCo, C-terminal domain"/>
    <property type="match status" value="1"/>
</dbReference>
<dbReference type="InterPro" id="IPR036376">
    <property type="entry name" value="RuBisCO_lsu_C_sf"/>
</dbReference>
<protein>
    <recommendedName>
        <fullName evidence="1">Ribulose bisphosphate carboxylase large subunit C-terminal domain-containing protein</fullName>
    </recommendedName>
</protein>
<reference evidence="2 3" key="1">
    <citation type="journal article" date="2019" name="Genome Biol. Evol.">
        <title>Insights into the evolution of the New World diploid cottons (Gossypium, subgenus Houzingenia) based on genome sequencing.</title>
        <authorList>
            <person name="Grover C.E."/>
            <person name="Arick M.A. 2nd"/>
            <person name="Thrash A."/>
            <person name="Conover J.L."/>
            <person name="Sanders W.S."/>
            <person name="Peterson D.G."/>
            <person name="Frelichowski J.E."/>
            <person name="Scheffler J.A."/>
            <person name="Scheffler B.E."/>
            <person name="Wendel J.F."/>
        </authorList>
    </citation>
    <scope>NUCLEOTIDE SEQUENCE [LARGE SCALE GENOMIC DNA]</scope>
    <source>
        <strain evidence="2">27</strain>
        <tissue evidence="2">Leaf</tissue>
    </source>
</reference>
<dbReference type="InterPro" id="IPR000685">
    <property type="entry name" value="RuBisCO_lsu_C"/>
</dbReference>
<dbReference type="InterPro" id="IPR033966">
    <property type="entry name" value="RuBisCO"/>
</dbReference>
<dbReference type="PANTHER" id="PTHR42704">
    <property type="entry name" value="RIBULOSE BISPHOSPHATE CARBOXYLASE"/>
    <property type="match status" value="1"/>
</dbReference>
<evidence type="ECO:0000259" key="1">
    <source>
        <dbReference type="Pfam" id="PF00016"/>
    </source>
</evidence>
<organism evidence="2 3">
    <name type="scientific">Gossypium davidsonii</name>
    <name type="common">Davidson's cotton</name>
    <name type="synonym">Gossypium klotzschianum subsp. davidsonii</name>
    <dbReference type="NCBI Taxonomy" id="34287"/>
    <lineage>
        <taxon>Eukaryota</taxon>
        <taxon>Viridiplantae</taxon>
        <taxon>Streptophyta</taxon>
        <taxon>Embryophyta</taxon>
        <taxon>Tracheophyta</taxon>
        <taxon>Spermatophyta</taxon>
        <taxon>Magnoliopsida</taxon>
        <taxon>eudicotyledons</taxon>
        <taxon>Gunneridae</taxon>
        <taxon>Pentapetalae</taxon>
        <taxon>rosids</taxon>
        <taxon>malvids</taxon>
        <taxon>Malvales</taxon>
        <taxon>Malvaceae</taxon>
        <taxon>Malvoideae</taxon>
        <taxon>Gossypium</taxon>
    </lineage>
</organism>
<accession>A0A7J8TJV3</accession>
<dbReference type="GO" id="GO:0000287">
    <property type="term" value="F:magnesium ion binding"/>
    <property type="evidence" value="ECO:0007669"/>
    <property type="project" value="InterPro"/>
</dbReference>
<feature type="domain" description="Ribulose bisphosphate carboxylase large subunit C-terminal" evidence="1">
    <location>
        <begin position="1"/>
        <end position="61"/>
    </location>
</feature>
<dbReference type="PANTHER" id="PTHR42704:SF15">
    <property type="entry name" value="RIBULOSE BISPHOSPHATE CARBOXYLASE LARGE CHAIN"/>
    <property type="match status" value="1"/>
</dbReference>
<comment type="caution">
    <text evidence="2">The sequence shown here is derived from an EMBL/GenBank/DDBJ whole genome shotgun (WGS) entry which is preliminary data.</text>
</comment>
<dbReference type="AlphaFoldDB" id="A0A7J8TJV3"/>
<name>A0A7J8TJV3_GOSDV</name>
<evidence type="ECO:0000313" key="3">
    <source>
        <dbReference type="Proteomes" id="UP000593561"/>
    </source>
</evidence>
<dbReference type="Proteomes" id="UP000593561">
    <property type="component" value="Unassembled WGS sequence"/>
</dbReference>
<sequence>MRWRDHFLFCAEAIYKSQAETCEIKGHYLNATAGTCEKMIKRVVCARELGVPIIMHDYLTASGVFTFGVCLL</sequence>